<comment type="caution">
    <text evidence="2">The sequence shown here is derived from an EMBL/GenBank/DDBJ whole genome shotgun (WGS) entry which is preliminary data.</text>
</comment>
<name>A0ABN0WAW7_9ACTN</name>
<dbReference type="RefSeq" id="WP_344115365.1">
    <property type="nucleotide sequence ID" value="NZ_BAAABW010000001.1"/>
</dbReference>
<gene>
    <name evidence="2" type="ORF">GCM10010319_04050</name>
</gene>
<sequence length="509" mass="52805">MTVPDVPLTNSPLANPADPRRQFPSPFATYDFTSVPHEQLQAMVEPADAQKVTDLAHRLTAASTAIKELGDDLKKHMDRVHWQGEGGEAFRGWGSRMSNATLRLGHYAENAGTWMNHAAVTLGQVKRDMPKYSAASKATVDTYLNAQPPNMRVIQEPLVDLPAVGPAPSQRQAYEAQKRLHDDHMHAAELLKKLSESYNASGVQLMRAERPQFPPAPDRVLPPTPNREGKEHVSLPGGSDAPRSAGPSASSVTGLAAATGGTTMGSATASSSSGHVVRPGGSHAVDLDGGVVAPHVPSPAPYREGTATSRPDGSADRAHPQLPSVPLPVPGRDRQGPGSGDGRVPTLPGTRQPTVPGRDSLPGRPSVSAPGVPRDGIVGGRLVPRIPPSPTGNPPRGVVIGTEPGQGRTPVGPGGVVGGRPPMPRPGGAAMDRPFTPGGSGLVGNRPTGAGSPAAQSGMRGGGMAGMPATSLGSAPPGRRQGSRRPDYLVEDEETWSQGNKRVVPPVID</sequence>
<evidence type="ECO:0000313" key="2">
    <source>
        <dbReference type="EMBL" id="GAA0331265.1"/>
    </source>
</evidence>
<reference evidence="2 3" key="1">
    <citation type="journal article" date="2019" name="Int. J. Syst. Evol. Microbiol.">
        <title>The Global Catalogue of Microorganisms (GCM) 10K type strain sequencing project: providing services to taxonomists for standard genome sequencing and annotation.</title>
        <authorList>
            <consortium name="The Broad Institute Genomics Platform"/>
            <consortium name="The Broad Institute Genome Sequencing Center for Infectious Disease"/>
            <person name="Wu L."/>
            <person name="Ma J."/>
        </authorList>
    </citation>
    <scope>NUCLEOTIDE SEQUENCE [LARGE SCALE GENOMIC DNA]</scope>
    <source>
        <strain evidence="2 3">JCM 4565</strain>
    </source>
</reference>
<organism evidence="2 3">
    <name type="scientific">Streptomyces blastmyceticus</name>
    <dbReference type="NCBI Taxonomy" id="68180"/>
    <lineage>
        <taxon>Bacteria</taxon>
        <taxon>Bacillati</taxon>
        <taxon>Actinomycetota</taxon>
        <taxon>Actinomycetes</taxon>
        <taxon>Kitasatosporales</taxon>
        <taxon>Streptomycetaceae</taxon>
        <taxon>Streptomyces</taxon>
    </lineage>
</organism>
<evidence type="ECO:0000313" key="3">
    <source>
        <dbReference type="Proteomes" id="UP001500063"/>
    </source>
</evidence>
<feature type="region of interest" description="Disordered" evidence="1">
    <location>
        <begin position="1"/>
        <end position="25"/>
    </location>
</feature>
<dbReference type="EMBL" id="BAAABW010000001">
    <property type="protein sequence ID" value="GAA0331265.1"/>
    <property type="molecule type" value="Genomic_DNA"/>
</dbReference>
<protein>
    <submittedName>
        <fullName evidence="2">Uncharacterized protein</fullName>
    </submittedName>
</protein>
<dbReference type="InterPro" id="IPR036689">
    <property type="entry name" value="ESAT-6-like_sf"/>
</dbReference>
<feature type="region of interest" description="Disordered" evidence="1">
    <location>
        <begin position="208"/>
        <end position="509"/>
    </location>
</feature>
<feature type="compositionally biased region" description="Low complexity" evidence="1">
    <location>
        <begin position="248"/>
        <end position="274"/>
    </location>
</feature>
<dbReference type="SUPFAM" id="SSF140453">
    <property type="entry name" value="EsxAB dimer-like"/>
    <property type="match status" value="1"/>
</dbReference>
<accession>A0ABN0WAW7</accession>
<feature type="compositionally biased region" description="Pro residues" evidence="1">
    <location>
        <begin position="212"/>
        <end position="225"/>
    </location>
</feature>
<proteinExistence type="predicted"/>
<keyword evidence="3" id="KW-1185">Reference proteome</keyword>
<dbReference type="Proteomes" id="UP001500063">
    <property type="component" value="Unassembled WGS sequence"/>
</dbReference>
<evidence type="ECO:0000256" key="1">
    <source>
        <dbReference type="SAM" id="MobiDB-lite"/>
    </source>
</evidence>